<gene>
    <name evidence="2" type="ORF">EDC14_102462</name>
</gene>
<reference evidence="2 3" key="1">
    <citation type="submission" date="2019-03" db="EMBL/GenBank/DDBJ databases">
        <title>Genomic Encyclopedia of Type Strains, Phase IV (KMG-IV): sequencing the most valuable type-strain genomes for metagenomic binning, comparative biology and taxonomic classification.</title>
        <authorList>
            <person name="Goeker M."/>
        </authorList>
    </citation>
    <scope>NUCLEOTIDE SEQUENCE [LARGE SCALE GENOMIC DNA]</scope>
    <source>
        <strain evidence="2 3">LX-B</strain>
    </source>
</reference>
<name>A0A4R1RA52_HYDET</name>
<dbReference type="EMBL" id="SLUN01000024">
    <property type="protein sequence ID" value="TCL62595.1"/>
    <property type="molecule type" value="Genomic_DNA"/>
</dbReference>
<keyword evidence="3" id="KW-1185">Reference proteome</keyword>
<comment type="caution">
    <text evidence="2">The sequence shown here is derived from an EMBL/GenBank/DDBJ whole genome shotgun (WGS) entry which is preliminary data.</text>
</comment>
<evidence type="ECO:0000313" key="2">
    <source>
        <dbReference type="EMBL" id="TCL62595.1"/>
    </source>
</evidence>
<evidence type="ECO:0000313" key="3">
    <source>
        <dbReference type="Proteomes" id="UP000295008"/>
    </source>
</evidence>
<dbReference type="Pfam" id="PF02498">
    <property type="entry name" value="Bro-N"/>
    <property type="match status" value="1"/>
</dbReference>
<evidence type="ECO:0000259" key="1">
    <source>
        <dbReference type="Pfam" id="PF02498"/>
    </source>
</evidence>
<sequence>MDNNTIVVLTNAFNSIVQQVPDSDIEYWFARDLQEVLEYSDWRNFLNVIDKAKEAARNSGTEVKNHFVDVTKMVKIGSSAERPVDDVMLTRYACYLIAQNGDPRKETIAFAQTYFALQTRKQELIEERIRLHERLQARQKLTESEAELSRNIYERGVDDKGFGRIRSKGDAALFGGNTTAQMKDKLNIPQNRPLADFLPTVTIAAKNLATEITNYNVKQHDLYGEIAITSEHVQNNTSVRNILGERGIKPEELPPEEDLKKLERRVKSAEKKLIKDSELPDGGAVNEQD</sequence>
<feature type="domain" description="Bro-N" evidence="1">
    <location>
        <begin position="20"/>
        <end position="111"/>
    </location>
</feature>
<organism evidence="2 3">
    <name type="scientific">Hydrogenispora ethanolica</name>
    <dbReference type="NCBI Taxonomy" id="1082276"/>
    <lineage>
        <taxon>Bacteria</taxon>
        <taxon>Bacillati</taxon>
        <taxon>Bacillota</taxon>
        <taxon>Hydrogenispora</taxon>
    </lineage>
</organism>
<accession>A0A4R1RA52</accession>
<dbReference type="RefSeq" id="WP_132015655.1">
    <property type="nucleotide sequence ID" value="NZ_SLUN01000024.1"/>
</dbReference>
<proteinExistence type="predicted"/>
<dbReference type="Proteomes" id="UP000295008">
    <property type="component" value="Unassembled WGS sequence"/>
</dbReference>
<dbReference type="AlphaFoldDB" id="A0A4R1RA52"/>
<dbReference type="NCBIfam" id="NF008573">
    <property type="entry name" value="PRK11525.1"/>
    <property type="match status" value="1"/>
</dbReference>
<protein>
    <submittedName>
        <fullName evidence="2">DNA-damage-inducible protein D</fullName>
    </submittedName>
</protein>
<dbReference type="InterPro" id="IPR003497">
    <property type="entry name" value="BRO_N_domain"/>
</dbReference>
<dbReference type="OrthoDB" id="9803893at2"/>